<dbReference type="Pfam" id="PF00001">
    <property type="entry name" value="7tm_1"/>
    <property type="match status" value="1"/>
</dbReference>
<keyword evidence="7" id="KW-0675">Receptor</keyword>
<dbReference type="PANTHER" id="PTHR24228:SF59">
    <property type="entry name" value="NEUROPEPTIDE RECEPTOR 15"/>
    <property type="match status" value="1"/>
</dbReference>
<dbReference type="PANTHER" id="PTHR24228">
    <property type="entry name" value="B2 BRADYKININ RECEPTOR/ANGIOTENSIN II RECEPTOR"/>
    <property type="match status" value="1"/>
</dbReference>
<reference evidence="12" key="1">
    <citation type="submission" date="2022-11" db="UniProtKB">
        <authorList>
            <consortium name="WormBaseParasite"/>
        </authorList>
    </citation>
    <scope>IDENTIFICATION</scope>
</reference>
<dbReference type="AlphaFoldDB" id="A0A914VMR9"/>
<keyword evidence="3 9" id="KW-0812">Transmembrane</keyword>
<feature type="transmembrane region" description="Helical" evidence="9">
    <location>
        <begin position="456"/>
        <end position="477"/>
    </location>
</feature>
<feature type="transmembrane region" description="Helical" evidence="9">
    <location>
        <begin position="317"/>
        <end position="343"/>
    </location>
</feature>
<evidence type="ECO:0000313" key="12">
    <source>
        <dbReference type="WBParaSite" id="PSAMB.scaffold216size64840.g3678.t1"/>
    </source>
</evidence>
<keyword evidence="6 9" id="KW-0472">Membrane</keyword>
<feature type="transmembrane region" description="Helical" evidence="9">
    <location>
        <begin position="268"/>
        <end position="296"/>
    </location>
</feature>
<evidence type="ECO:0000256" key="4">
    <source>
        <dbReference type="ARBA" id="ARBA00022989"/>
    </source>
</evidence>
<keyword evidence="4 9" id="KW-1133">Transmembrane helix</keyword>
<comment type="subcellular location">
    <subcellularLocation>
        <location evidence="1">Cell membrane</location>
        <topology evidence="1">Multi-pass membrane protein</topology>
    </subcellularLocation>
</comment>
<keyword evidence="8" id="KW-0807">Transducer</keyword>
<evidence type="ECO:0000256" key="8">
    <source>
        <dbReference type="ARBA" id="ARBA00023224"/>
    </source>
</evidence>
<keyword evidence="5" id="KW-0297">G-protein coupled receptor</keyword>
<sequence length="600" mass="68524">MAKGSLIPLWIEIWLVVSSLLCAADVFYTMMRPHTLRGGHLSSLYLPWHIYSDVDLRYADANDLVTMATGRVMLIEIVMNVVAVILARRRSPHAIVTTFTTCMLVFWKTFLYMVMYINQPAGTQTYLAEEAGFWKTFWVFWVADGVWVVLPLAAAVQLWPRLAQTVKSSMSETSSAGSLMPRLETASVITLQRAMVDYTITIYIIFELILSIQITGSNLIVLLAYCRSIHLRTITNTYIFSLACTDFLAGCLGIPLTVYSVLTRAPHSFYPCLAIHLLLCALCTISTFHLLAIAVDKYLSICCKRQLLEHKRRYRRALALLALAWVFGIVIGVMPMFNLFGFADGRHNYSGLCHFTKVVHYHYLVFVIFFGTIILPTFAIIFCYVRIYRTIWREEREVRTLLRGKERERRLRQRKGIIRSLVLVVVAFFFCWYPLYTINSIHFFFPHLHSHHAITLSAVVMSHLNCGLNPVIYAYGLPGFKQVLRQRSFFTQTTASMNYAASHYSPTLTLRRKESNYASTRLRALNSPLSTRSTPDTADMRRQKRSFIHDSATQAATLQRCSTEPLLQSTNVILKLNCQHLSSRISMLEASTSRSEEADV</sequence>
<dbReference type="SUPFAM" id="SSF81321">
    <property type="entry name" value="Family A G protein-coupled receptor-like"/>
    <property type="match status" value="1"/>
</dbReference>
<feature type="domain" description="G-protein coupled receptors family 1 profile" evidence="10">
    <location>
        <begin position="217"/>
        <end position="473"/>
    </location>
</feature>
<evidence type="ECO:0000256" key="6">
    <source>
        <dbReference type="ARBA" id="ARBA00023136"/>
    </source>
</evidence>
<feature type="transmembrane region" description="Helical" evidence="9">
    <location>
        <begin position="94"/>
        <end position="117"/>
    </location>
</feature>
<evidence type="ECO:0000256" key="5">
    <source>
        <dbReference type="ARBA" id="ARBA00023040"/>
    </source>
</evidence>
<keyword evidence="11" id="KW-1185">Reference proteome</keyword>
<feature type="transmembrane region" description="Helical" evidence="9">
    <location>
        <begin position="238"/>
        <end position="262"/>
    </location>
</feature>
<proteinExistence type="predicted"/>
<dbReference type="Proteomes" id="UP000887566">
    <property type="component" value="Unplaced"/>
</dbReference>
<protein>
    <submittedName>
        <fullName evidence="12">G-protein coupled receptors family 1 profile domain-containing protein</fullName>
    </submittedName>
</protein>
<keyword evidence="2" id="KW-1003">Cell membrane</keyword>
<evidence type="ECO:0000256" key="1">
    <source>
        <dbReference type="ARBA" id="ARBA00004651"/>
    </source>
</evidence>
<name>A0A914VMR9_9BILA</name>
<dbReference type="InterPro" id="IPR000276">
    <property type="entry name" value="GPCR_Rhodpsn"/>
</dbReference>
<feature type="transmembrane region" description="Helical" evidence="9">
    <location>
        <begin position="202"/>
        <end position="226"/>
    </location>
</feature>
<organism evidence="11 12">
    <name type="scientific">Plectus sambesii</name>
    <dbReference type="NCBI Taxonomy" id="2011161"/>
    <lineage>
        <taxon>Eukaryota</taxon>
        <taxon>Metazoa</taxon>
        <taxon>Ecdysozoa</taxon>
        <taxon>Nematoda</taxon>
        <taxon>Chromadorea</taxon>
        <taxon>Plectida</taxon>
        <taxon>Plectina</taxon>
        <taxon>Plectoidea</taxon>
        <taxon>Plectidae</taxon>
        <taxon>Plectus</taxon>
    </lineage>
</organism>
<feature type="transmembrane region" description="Helical" evidence="9">
    <location>
        <begin position="137"/>
        <end position="159"/>
    </location>
</feature>
<accession>A0A914VMR9</accession>
<dbReference type="PRINTS" id="PR00237">
    <property type="entry name" value="GPCRRHODOPSN"/>
</dbReference>
<evidence type="ECO:0000259" key="10">
    <source>
        <dbReference type="PROSITE" id="PS50262"/>
    </source>
</evidence>
<evidence type="ECO:0000256" key="7">
    <source>
        <dbReference type="ARBA" id="ARBA00023170"/>
    </source>
</evidence>
<feature type="transmembrane region" description="Helical" evidence="9">
    <location>
        <begin position="363"/>
        <end position="385"/>
    </location>
</feature>
<feature type="transmembrane region" description="Helical" evidence="9">
    <location>
        <begin position="7"/>
        <end position="28"/>
    </location>
</feature>
<evidence type="ECO:0000313" key="11">
    <source>
        <dbReference type="Proteomes" id="UP000887566"/>
    </source>
</evidence>
<evidence type="ECO:0000256" key="9">
    <source>
        <dbReference type="SAM" id="Phobius"/>
    </source>
</evidence>
<feature type="transmembrane region" description="Helical" evidence="9">
    <location>
        <begin position="417"/>
        <end position="436"/>
    </location>
</feature>
<dbReference type="PROSITE" id="PS50262">
    <property type="entry name" value="G_PROTEIN_RECEP_F1_2"/>
    <property type="match status" value="1"/>
</dbReference>
<dbReference type="WBParaSite" id="PSAMB.scaffold216size64840.g3678.t1">
    <property type="protein sequence ID" value="PSAMB.scaffold216size64840.g3678.t1"/>
    <property type="gene ID" value="PSAMB.scaffold216size64840.g3678"/>
</dbReference>
<evidence type="ECO:0000256" key="3">
    <source>
        <dbReference type="ARBA" id="ARBA00022692"/>
    </source>
</evidence>
<dbReference type="GO" id="GO:0005886">
    <property type="term" value="C:plasma membrane"/>
    <property type="evidence" value="ECO:0007669"/>
    <property type="project" value="UniProtKB-SubCell"/>
</dbReference>
<evidence type="ECO:0000256" key="2">
    <source>
        <dbReference type="ARBA" id="ARBA00022475"/>
    </source>
</evidence>
<dbReference type="Gene3D" id="1.20.1070.10">
    <property type="entry name" value="Rhodopsin 7-helix transmembrane proteins"/>
    <property type="match status" value="1"/>
</dbReference>
<dbReference type="GO" id="GO:0004930">
    <property type="term" value="F:G protein-coupled receptor activity"/>
    <property type="evidence" value="ECO:0007669"/>
    <property type="project" value="UniProtKB-KW"/>
</dbReference>
<dbReference type="InterPro" id="IPR017452">
    <property type="entry name" value="GPCR_Rhodpsn_7TM"/>
</dbReference>